<dbReference type="EMBL" id="NBBJ01000001">
    <property type="protein sequence ID" value="OWK32849.1"/>
    <property type="molecule type" value="Genomic_DNA"/>
</dbReference>
<reference evidence="1 2" key="1">
    <citation type="submission" date="2017-03" db="EMBL/GenBank/DDBJ databases">
        <title>Genome sequence of Sphingomonas mucosissima DSM 17494.</title>
        <authorList>
            <person name="Poehlein A."/>
            <person name="Wuebbeler J.H."/>
            <person name="Steinbuechel A."/>
            <person name="Daniel R."/>
        </authorList>
    </citation>
    <scope>NUCLEOTIDE SEQUENCE [LARGE SCALE GENOMIC DNA]</scope>
    <source>
        <strain evidence="1 2">DSM 17494</strain>
    </source>
</reference>
<evidence type="ECO:0000313" key="1">
    <source>
        <dbReference type="EMBL" id="OWK32849.1"/>
    </source>
</evidence>
<name>A0A245ZSW9_9SPHN</name>
<sequence length="147" mass="14782">MITLLLALAAAEPPKTPASIDGLPIGGLPPQSLPAQGCAAYLFSAGKTRVLAAMAGAEAGTLRVSINGTPTDLVRTGQNGSAGYGFAATTEYAGAGFSATLDLSLQTRRDLTQGAMIDQGTLRLDRPGEDTIILPVAGLIGCAAQTP</sequence>
<accession>A0A245ZSW9</accession>
<organism evidence="1 2">
    <name type="scientific">Sphingomonas mucosissima</name>
    <dbReference type="NCBI Taxonomy" id="370959"/>
    <lineage>
        <taxon>Bacteria</taxon>
        <taxon>Pseudomonadati</taxon>
        <taxon>Pseudomonadota</taxon>
        <taxon>Alphaproteobacteria</taxon>
        <taxon>Sphingomonadales</taxon>
        <taxon>Sphingomonadaceae</taxon>
        <taxon>Sphingomonas</taxon>
    </lineage>
</organism>
<dbReference type="Proteomes" id="UP000197783">
    <property type="component" value="Unassembled WGS sequence"/>
</dbReference>
<evidence type="ECO:0000313" key="2">
    <source>
        <dbReference type="Proteomes" id="UP000197783"/>
    </source>
</evidence>
<dbReference type="OrthoDB" id="7595402at2"/>
<proteinExistence type="predicted"/>
<keyword evidence="2" id="KW-1185">Reference proteome</keyword>
<dbReference type="RefSeq" id="WP_088332740.1">
    <property type="nucleotide sequence ID" value="NZ_NBBJ01000001.1"/>
</dbReference>
<dbReference type="AlphaFoldDB" id="A0A245ZSW9"/>
<comment type="caution">
    <text evidence="1">The sequence shown here is derived from an EMBL/GenBank/DDBJ whole genome shotgun (WGS) entry which is preliminary data.</text>
</comment>
<gene>
    <name evidence="1" type="ORF">SPMU_11910</name>
</gene>
<protein>
    <submittedName>
        <fullName evidence="1">Uncharacterized protein</fullName>
    </submittedName>
</protein>